<dbReference type="SUPFAM" id="SSF55486">
    <property type="entry name" value="Metalloproteases ('zincins'), catalytic domain"/>
    <property type="match status" value="1"/>
</dbReference>
<dbReference type="CDD" id="cd09599">
    <property type="entry name" value="M1_LTA4H"/>
    <property type="match status" value="1"/>
</dbReference>
<dbReference type="Pfam" id="PF09127">
    <property type="entry name" value="Leuk-A4-hydro_C"/>
    <property type="match status" value="1"/>
</dbReference>
<dbReference type="Gene3D" id="1.10.390.10">
    <property type="entry name" value="Neutral Protease Domain 2"/>
    <property type="match status" value="1"/>
</dbReference>
<evidence type="ECO:0000256" key="10">
    <source>
        <dbReference type="ARBA" id="ARBA00022801"/>
    </source>
</evidence>
<dbReference type="Proteomes" id="UP001465331">
    <property type="component" value="Unassembled WGS sequence"/>
</dbReference>
<dbReference type="InterPro" id="IPR001930">
    <property type="entry name" value="Peptidase_M1"/>
</dbReference>
<dbReference type="Pfam" id="PF01433">
    <property type="entry name" value="Peptidase_M1"/>
    <property type="match status" value="1"/>
</dbReference>
<organism evidence="14 15">
    <name type="scientific">Sinimarinibacterium thermocellulolyticum</name>
    <dbReference type="NCBI Taxonomy" id="3170016"/>
    <lineage>
        <taxon>Bacteria</taxon>
        <taxon>Pseudomonadati</taxon>
        <taxon>Pseudomonadota</taxon>
        <taxon>Gammaproteobacteria</taxon>
        <taxon>Nevskiales</taxon>
        <taxon>Nevskiaceae</taxon>
        <taxon>Sinimarinibacterium</taxon>
    </lineage>
</organism>
<proteinExistence type="inferred from homology"/>
<dbReference type="RefSeq" id="WP_352890339.1">
    <property type="nucleotide sequence ID" value="NZ_JBEPIJ010000018.1"/>
</dbReference>
<reference evidence="14 15" key="1">
    <citation type="submission" date="2024-06" db="EMBL/GenBank/DDBJ databases">
        <authorList>
            <person name="Li Z."/>
            <person name="Jiang Y."/>
        </authorList>
    </citation>
    <scope>NUCLEOTIDE SEQUENCE [LARGE SCALE GENOMIC DNA]</scope>
    <source>
        <strain evidence="14 15">HSW-8</strain>
    </source>
</reference>
<gene>
    <name evidence="14" type="ORF">ABSH63_13200</name>
</gene>
<evidence type="ECO:0000256" key="7">
    <source>
        <dbReference type="ARBA" id="ARBA00022490"/>
    </source>
</evidence>
<keyword evidence="15" id="KW-1185">Reference proteome</keyword>
<dbReference type="InterPro" id="IPR027268">
    <property type="entry name" value="Peptidase_M4/M1_CTD_sf"/>
</dbReference>
<evidence type="ECO:0000256" key="5">
    <source>
        <dbReference type="ARBA" id="ARBA00012564"/>
    </source>
</evidence>
<evidence type="ECO:0000256" key="1">
    <source>
        <dbReference type="ARBA" id="ARBA00000098"/>
    </source>
</evidence>
<evidence type="ECO:0000313" key="14">
    <source>
        <dbReference type="EMBL" id="MES0874955.1"/>
    </source>
</evidence>
<dbReference type="SMART" id="SM01263">
    <property type="entry name" value="Leuk-A4-hydro_C"/>
    <property type="match status" value="1"/>
</dbReference>
<protein>
    <recommendedName>
        <fullName evidence="6">Aminopeptidase N</fullName>
        <ecNumber evidence="5">3.4.11.2</ecNumber>
    </recommendedName>
</protein>
<dbReference type="InterPro" id="IPR016024">
    <property type="entry name" value="ARM-type_fold"/>
</dbReference>
<dbReference type="PRINTS" id="PR00756">
    <property type="entry name" value="ALADIPTASE"/>
</dbReference>
<keyword evidence="12" id="KW-0482">Metalloprotease</keyword>
<evidence type="ECO:0000256" key="2">
    <source>
        <dbReference type="ARBA" id="ARBA00001947"/>
    </source>
</evidence>
<dbReference type="PANTHER" id="PTHR45726:SF3">
    <property type="entry name" value="LEUKOTRIENE A-4 HYDROLASE"/>
    <property type="match status" value="1"/>
</dbReference>
<dbReference type="InterPro" id="IPR038502">
    <property type="entry name" value="M1_LTA-4_hydro/amino_C_sf"/>
</dbReference>
<keyword evidence="10" id="KW-0378">Hydrolase</keyword>
<evidence type="ECO:0000256" key="6">
    <source>
        <dbReference type="ARBA" id="ARBA00015611"/>
    </source>
</evidence>
<keyword evidence="9" id="KW-0479">Metal-binding</keyword>
<evidence type="ECO:0000256" key="9">
    <source>
        <dbReference type="ARBA" id="ARBA00022723"/>
    </source>
</evidence>
<keyword evidence="11" id="KW-0862">Zinc</keyword>
<feature type="domain" description="Peptidase M1 leukotriene A4 hydrolase/aminopeptidase C-terminal" evidence="13">
    <location>
        <begin position="482"/>
        <end position="620"/>
    </location>
</feature>
<sequence length="622" mass="68677">MTATALFATACASTDRAPAPPGSDAAPVVAADPHSYANTSAFATQHFVLDLSVDFERRVLAGHVVLQLERRDASARTLVLDTRDLDIRAVSVGPRGAALTPTAFSLDARDPILGSALRIELPPSADTVRIDYATRPEASGLQWLSAEQTTDKRHPFLFTQSQAIHARSWIPLQDTPQIRSSFEARIRTPAPLLAVMAAQMELDPTRDGDYHFTMPQPIPSYLVALAVGDLRFRPMSARTGIYAEPSVVERAAQEFEDTEAMMQRAEAIYGPYRWGRYDLLILPPAFPYGGMENPRLTFATPTVIAGDKSLVSLVAHELAHSWSGNLVTNASWNDFWLNEGFTNHLTYRIMEEVYGADRGAQERALGANDLKETLARLTRDDDKTLLPDLTGRDPDDNVTDVPYERGALFLAYLENRFGRETFDAFLRKWFDAHAFQSVTTPQFIAFLERELLQPNPGVVTAAQIDAWLRSPTMPADTLWPQSQAFAQVDAARGVFLAGGDPAQLAVGGWSTRQWQYFLDGMPERLDAAQLQALDAAFDLSNGRNAAIAARWFCIVARNAYAPAYAAMERHLKSIGRMLLIVPVYRELAKTPSGSALARRIYDEARAGYHPIARDAIAQVLSL</sequence>
<dbReference type="InterPro" id="IPR045357">
    <property type="entry name" value="Aminopeptidase_N-like_N"/>
</dbReference>
<dbReference type="Pfam" id="PF17900">
    <property type="entry name" value="Peptidase_M1_N"/>
    <property type="match status" value="1"/>
</dbReference>
<evidence type="ECO:0000256" key="4">
    <source>
        <dbReference type="ARBA" id="ARBA00010136"/>
    </source>
</evidence>
<dbReference type="InterPro" id="IPR034015">
    <property type="entry name" value="M1_LTA4H"/>
</dbReference>
<evidence type="ECO:0000256" key="8">
    <source>
        <dbReference type="ARBA" id="ARBA00022670"/>
    </source>
</evidence>
<dbReference type="InterPro" id="IPR014782">
    <property type="entry name" value="Peptidase_M1_dom"/>
</dbReference>
<dbReference type="SUPFAM" id="SSF48371">
    <property type="entry name" value="ARM repeat"/>
    <property type="match status" value="1"/>
</dbReference>
<dbReference type="EMBL" id="JBEPIJ010000018">
    <property type="protein sequence ID" value="MES0874955.1"/>
    <property type="molecule type" value="Genomic_DNA"/>
</dbReference>
<evidence type="ECO:0000259" key="13">
    <source>
        <dbReference type="SMART" id="SM01263"/>
    </source>
</evidence>
<dbReference type="InterPro" id="IPR015211">
    <property type="entry name" value="Peptidase_M1_C"/>
</dbReference>
<dbReference type="Gene3D" id="3.30.2010.30">
    <property type="match status" value="1"/>
</dbReference>
<keyword evidence="8" id="KW-0645">Protease</keyword>
<accession>A0ABV2ACK4</accession>
<dbReference type="InterPro" id="IPR042097">
    <property type="entry name" value="Aminopeptidase_N-like_N_sf"/>
</dbReference>
<evidence type="ECO:0000313" key="15">
    <source>
        <dbReference type="Proteomes" id="UP001465331"/>
    </source>
</evidence>
<evidence type="ECO:0000256" key="12">
    <source>
        <dbReference type="ARBA" id="ARBA00023049"/>
    </source>
</evidence>
<comment type="caution">
    <text evidence="14">The sequence shown here is derived from an EMBL/GenBank/DDBJ whole genome shotgun (WGS) entry which is preliminary data.</text>
</comment>
<dbReference type="Gene3D" id="2.60.40.1730">
    <property type="entry name" value="tricorn interacting facor f3 domain"/>
    <property type="match status" value="1"/>
</dbReference>
<dbReference type="Gene3D" id="1.25.40.320">
    <property type="entry name" value="Peptidase M1, leukotriene A4 hydrolase/aminopeptidase C-terminal domain"/>
    <property type="match status" value="1"/>
</dbReference>
<dbReference type="PANTHER" id="PTHR45726">
    <property type="entry name" value="LEUKOTRIENE A-4 HYDROLASE"/>
    <property type="match status" value="1"/>
</dbReference>
<name>A0ABV2ACK4_9GAMM</name>
<dbReference type="SUPFAM" id="SSF63737">
    <property type="entry name" value="Leukotriene A4 hydrolase N-terminal domain"/>
    <property type="match status" value="1"/>
</dbReference>
<dbReference type="EC" id="3.4.11.2" evidence="5"/>
<dbReference type="InterPro" id="IPR049980">
    <property type="entry name" value="LTA4H_cat"/>
</dbReference>
<comment type="cofactor">
    <cofactor evidence="2">
        <name>Zn(2+)</name>
        <dbReference type="ChEBI" id="CHEBI:29105"/>
    </cofactor>
</comment>
<keyword evidence="7" id="KW-0963">Cytoplasm</keyword>
<evidence type="ECO:0000256" key="11">
    <source>
        <dbReference type="ARBA" id="ARBA00022833"/>
    </source>
</evidence>
<comment type="catalytic activity">
    <reaction evidence="1">
        <text>Release of an N-terminal amino acid, Xaa-|-Yaa- from a peptide, amide or arylamide. Xaa is preferably Ala, but may be most amino acids including Pro (slow action). When a terminal hydrophobic residue is followed by a prolyl residue, the two may be released as an intact Xaa-Pro dipeptide.</text>
        <dbReference type="EC" id="3.4.11.2"/>
    </reaction>
</comment>
<evidence type="ECO:0000256" key="3">
    <source>
        <dbReference type="ARBA" id="ARBA00004496"/>
    </source>
</evidence>
<comment type="similarity">
    <text evidence="4">Belongs to the peptidase M1 family.</text>
</comment>
<comment type="subcellular location">
    <subcellularLocation>
        <location evidence="3">Cytoplasm</location>
    </subcellularLocation>
</comment>